<evidence type="ECO:0000256" key="1">
    <source>
        <dbReference type="SAM" id="MobiDB-lite"/>
    </source>
</evidence>
<protein>
    <recommendedName>
        <fullName evidence="4">POTRA domain-containing protein</fullName>
    </recommendedName>
</protein>
<evidence type="ECO:0000313" key="3">
    <source>
        <dbReference type="Proteomes" id="UP000228687"/>
    </source>
</evidence>
<accession>A0A2H0YYL0</accession>
<dbReference type="AlphaFoldDB" id="A0A2H0YYL0"/>
<evidence type="ECO:0008006" key="4">
    <source>
        <dbReference type="Google" id="ProtNLM"/>
    </source>
</evidence>
<feature type="region of interest" description="Disordered" evidence="1">
    <location>
        <begin position="1"/>
        <end position="24"/>
    </location>
</feature>
<proteinExistence type="predicted"/>
<reference evidence="3" key="1">
    <citation type="submission" date="2017-09" db="EMBL/GenBank/DDBJ databases">
        <title>Depth-based differentiation of microbial function through sediment-hosted aquifers and enrichment of novel symbionts in the deep terrestrial subsurface.</title>
        <authorList>
            <person name="Probst A.J."/>
            <person name="Ladd B."/>
            <person name="Jarett J.K."/>
            <person name="Geller-Mcgrath D.E."/>
            <person name="Sieber C.M.K."/>
            <person name="Emerson J.B."/>
            <person name="Anantharaman K."/>
            <person name="Thomas B.C."/>
            <person name="Malmstrom R."/>
            <person name="Stieglmeier M."/>
            <person name="Klingl A."/>
            <person name="Woyke T."/>
            <person name="Ryan C.M."/>
            <person name="Banfield J.F."/>
        </authorList>
    </citation>
    <scope>NUCLEOTIDE SEQUENCE [LARGE SCALE GENOMIC DNA]</scope>
</reference>
<dbReference type="Proteomes" id="UP000228687">
    <property type="component" value="Unassembled WGS sequence"/>
</dbReference>
<organism evidence="2 3">
    <name type="scientific">Candidatus Kaiserbacteria bacterium CG08_land_8_20_14_0_20_50_21</name>
    <dbReference type="NCBI Taxonomy" id="1974604"/>
    <lineage>
        <taxon>Bacteria</taxon>
        <taxon>Candidatus Kaiseribacteriota</taxon>
    </lineage>
</organism>
<sequence length="292" mass="31574">MSVRRSSVPRGSPPARAGDRLSARRRRSRRRTLVALCILSFLLCVGIVYGLQQSAVRISHIKILGADQSFAEIASATMQGNYFGIIPCDSIFFFPASRIRADIIAAHPDIAAVSISRDGFTSISITINDRVPIARWCPSTDSAYSMSSGQASSSQASSGQTDCYVFDAGGFIFALAASSTKTINNFALYAPLVGETPEPLRATVAHAETLPGMFDFARELATFGSSVASVVIRGDEVDEYLESSTRITYVLGHEQDAFTALVSARANMNLADGSLDYVDLRFDGKVYLKRKK</sequence>
<feature type="compositionally biased region" description="Low complexity" evidence="1">
    <location>
        <begin position="1"/>
        <end position="16"/>
    </location>
</feature>
<dbReference type="EMBL" id="PEXT01000031">
    <property type="protein sequence ID" value="PIS43399.1"/>
    <property type="molecule type" value="Genomic_DNA"/>
</dbReference>
<name>A0A2H0YYL0_9BACT</name>
<comment type="caution">
    <text evidence="2">The sequence shown here is derived from an EMBL/GenBank/DDBJ whole genome shotgun (WGS) entry which is preliminary data.</text>
</comment>
<gene>
    <name evidence="2" type="ORF">COT23_01520</name>
</gene>
<evidence type="ECO:0000313" key="2">
    <source>
        <dbReference type="EMBL" id="PIS43399.1"/>
    </source>
</evidence>